<keyword evidence="1" id="KW-0472">Membrane</keyword>
<evidence type="ECO:0008006" key="4">
    <source>
        <dbReference type="Google" id="ProtNLM"/>
    </source>
</evidence>
<dbReference type="EMBL" id="RCZM01000002">
    <property type="protein sequence ID" value="TPG17960.1"/>
    <property type="molecule type" value="Genomic_DNA"/>
</dbReference>
<keyword evidence="1" id="KW-0812">Transmembrane</keyword>
<dbReference type="AlphaFoldDB" id="A0A502CZL1"/>
<dbReference type="RefSeq" id="WP_140737727.1">
    <property type="nucleotide sequence ID" value="NZ_RCZM01000002.1"/>
</dbReference>
<sequence>MDLSHHPEPDRWEIGSLVAEATGRAARPDPHLDRTGGPAGNARLTAWTGMVLLVLLAVEGITLIDVRGLITWHIVVGSLLVPPALLKTATTGWRMVRYYAGSRDYRTAGPPPLLLRLLAPLVVVSTLALLTTGIVVGVVGPDSARASFWGTPASLLFLHQASFAVWVGATSLHVLGRLVPAVRIIGGRAASAVDGRALRGLAVLVALALAVWVATIVLAGSAGWVG</sequence>
<evidence type="ECO:0000313" key="3">
    <source>
        <dbReference type="Proteomes" id="UP000317722"/>
    </source>
</evidence>
<feature type="transmembrane region" description="Helical" evidence="1">
    <location>
        <begin position="113"/>
        <end position="136"/>
    </location>
</feature>
<feature type="transmembrane region" description="Helical" evidence="1">
    <location>
        <begin position="200"/>
        <end position="225"/>
    </location>
</feature>
<feature type="transmembrane region" description="Helical" evidence="1">
    <location>
        <begin position="70"/>
        <end position="93"/>
    </location>
</feature>
<organism evidence="2 3">
    <name type="scientific">Pedococcus bigeumensis</name>
    <dbReference type="NCBI Taxonomy" id="433644"/>
    <lineage>
        <taxon>Bacteria</taxon>
        <taxon>Bacillati</taxon>
        <taxon>Actinomycetota</taxon>
        <taxon>Actinomycetes</taxon>
        <taxon>Micrococcales</taxon>
        <taxon>Intrasporangiaceae</taxon>
        <taxon>Pedococcus</taxon>
    </lineage>
</organism>
<keyword evidence="1" id="KW-1133">Transmembrane helix</keyword>
<proteinExistence type="predicted"/>
<protein>
    <recommendedName>
        <fullName evidence="4">Cytochrome b561 bacterial/Ni-hydrogenase domain-containing protein</fullName>
    </recommendedName>
</protein>
<gene>
    <name evidence="2" type="ORF">EAH86_05925</name>
</gene>
<feature type="transmembrane region" description="Helical" evidence="1">
    <location>
        <begin position="156"/>
        <end position="179"/>
    </location>
</feature>
<evidence type="ECO:0000313" key="2">
    <source>
        <dbReference type="EMBL" id="TPG17960.1"/>
    </source>
</evidence>
<dbReference type="Proteomes" id="UP000317722">
    <property type="component" value="Unassembled WGS sequence"/>
</dbReference>
<keyword evidence="3" id="KW-1185">Reference proteome</keyword>
<dbReference type="OrthoDB" id="2376657at2"/>
<reference evidence="2 3" key="1">
    <citation type="journal article" date="2019" name="Environ. Microbiol.">
        <title>Species interactions and distinct microbial communities in high Arctic permafrost affected cryosols are associated with the CH4 and CO2 gas fluxes.</title>
        <authorList>
            <person name="Altshuler I."/>
            <person name="Hamel J."/>
            <person name="Turney S."/>
            <person name="Magnuson E."/>
            <person name="Levesque R."/>
            <person name="Greer C."/>
            <person name="Whyte L.G."/>
        </authorList>
    </citation>
    <scope>NUCLEOTIDE SEQUENCE [LARGE SCALE GENOMIC DNA]</scope>
    <source>
        <strain evidence="2 3">S9.3A</strain>
    </source>
</reference>
<comment type="caution">
    <text evidence="2">The sequence shown here is derived from an EMBL/GenBank/DDBJ whole genome shotgun (WGS) entry which is preliminary data.</text>
</comment>
<evidence type="ECO:0000256" key="1">
    <source>
        <dbReference type="SAM" id="Phobius"/>
    </source>
</evidence>
<name>A0A502CZL1_9MICO</name>
<accession>A0A502CZL1</accession>
<feature type="transmembrane region" description="Helical" evidence="1">
    <location>
        <begin position="44"/>
        <end position="64"/>
    </location>
</feature>